<dbReference type="Gene3D" id="3.60.60.10">
    <property type="entry name" value="Penicillin V Acylase, Chain A"/>
    <property type="match status" value="1"/>
</dbReference>
<gene>
    <name evidence="2" type="ORF">JW984_00845</name>
</gene>
<protein>
    <recommendedName>
        <fullName evidence="1">Peptidase C45 hydrolase domain-containing protein</fullName>
    </recommendedName>
</protein>
<feature type="domain" description="Peptidase C45 hydrolase" evidence="1">
    <location>
        <begin position="151"/>
        <end position="291"/>
    </location>
</feature>
<sequence length="350" mass="39323">MITISLEGNIETRGFEEGRYIKDILEKIIWGDALKQIDNMDGRALSKKMGRAYGESLKMELKRINALSRGAVIEPEELFKIYLTELGEVFRYAPPTTALLMGLSYKNFEEGFPALCVNLDAPFYLHPFMTFKKIYADDEFSRLEVSLITSPGAIFGINDGGLSVALGLKPFEGNGKGFLPLSGTISEILRKCKSVDTAKELIGKIPRGASGMMAIADPNEIAVVELTPDSFSVRGEREGFIVSTQHFLSERLMSVDLPHLEVHPETSPPELFERRIYDLSERRFEETCDVIKSKIRWNVSGITDAISSGKDLLYLTEGYYKTSISAAMIPGRRCIYLKESRREPFIRHIL</sequence>
<evidence type="ECO:0000313" key="2">
    <source>
        <dbReference type="EMBL" id="MBN1571726.1"/>
    </source>
</evidence>
<proteinExistence type="predicted"/>
<dbReference type="AlphaFoldDB" id="A0A9D8PIR2"/>
<dbReference type="Proteomes" id="UP000809273">
    <property type="component" value="Unassembled WGS sequence"/>
</dbReference>
<evidence type="ECO:0000259" key="1">
    <source>
        <dbReference type="Pfam" id="PF03417"/>
    </source>
</evidence>
<reference evidence="2" key="1">
    <citation type="journal article" date="2021" name="Environ. Microbiol.">
        <title>Genomic characterization of three novel Desulfobacterota classes expand the metabolic and phylogenetic diversity of the phylum.</title>
        <authorList>
            <person name="Murphy C.L."/>
            <person name="Biggerstaff J."/>
            <person name="Eichhorn A."/>
            <person name="Ewing E."/>
            <person name="Shahan R."/>
            <person name="Soriano D."/>
            <person name="Stewart S."/>
            <person name="VanMol K."/>
            <person name="Walker R."/>
            <person name="Walters P."/>
            <person name="Elshahed M.S."/>
            <person name="Youssef N.H."/>
        </authorList>
    </citation>
    <scope>NUCLEOTIDE SEQUENCE</scope>
    <source>
        <strain evidence="2">Zod_Metabat.24</strain>
    </source>
</reference>
<reference evidence="2" key="2">
    <citation type="submission" date="2021-01" db="EMBL/GenBank/DDBJ databases">
        <authorList>
            <person name="Hahn C.R."/>
            <person name="Youssef N.H."/>
            <person name="Elshahed M."/>
        </authorList>
    </citation>
    <scope>NUCLEOTIDE SEQUENCE</scope>
    <source>
        <strain evidence="2">Zod_Metabat.24</strain>
    </source>
</reference>
<dbReference type="EMBL" id="JAFGIX010000003">
    <property type="protein sequence ID" value="MBN1571726.1"/>
    <property type="molecule type" value="Genomic_DNA"/>
</dbReference>
<name>A0A9D8PIR2_9DELT</name>
<dbReference type="InterPro" id="IPR005079">
    <property type="entry name" value="Peptidase_C45_hydrolase"/>
</dbReference>
<evidence type="ECO:0000313" key="3">
    <source>
        <dbReference type="Proteomes" id="UP000809273"/>
    </source>
</evidence>
<organism evidence="2 3">
    <name type="scientific">Candidatus Zymogenus saltonus</name>
    <dbReference type="NCBI Taxonomy" id="2844893"/>
    <lineage>
        <taxon>Bacteria</taxon>
        <taxon>Deltaproteobacteria</taxon>
        <taxon>Candidatus Zymogenia</taxon>
        <taxon>Candidatus Zymogeniales</taxon>
        <taxon>Candidatus Zymogenaceae</taxon>
        <taxon>Candidatus Zymogenus</taxon>
    </lineage>
</organism>
<comment type="caution">
    <text evidence="2">The sequence shown here is derived from an EMBL/GenBank/DDBJ whole genome shotgun (WGS) entry which is preliminary data.</text>
</comment>
<dbReference type="Pfam" id="PF03417">
    <property type="entry name" value="AAT"/>
    <property type="match status" value="1"/>
</dbReference>
<accession>A0A9D8PIR2</accession>